<protein>
    <submittedName>
        <fullName evidence="1">Uncharacterized protein</fullName>
    </submittedName>
</protein>
<accession>A0ABX0D8E5</accession>
<evidence type="ECO:0000313" key="1">
    <source>
        <dbReference type="EMBL" id="NGN83164.1"/>
    </source>
</evidence>
<keyword evidence="2" id="KW-1185">Reference proteome</keyword>
<dbReference type="RefSeq" id="WP_165181262.1">
    <property type="nucleotide sequence ID" value="NZ_JAAKZI010000008.1"/>
</dbReference>
<proteinExistence type="predicted"/>
<gene>
    <name evidence="1" type="ORF">G6N77_06765</name>
</gene>
<organism evidence="1 2">
    <name type="scientific">Arthrobacter silviterrae</name>
    <dbReference type="NCBI Taxonomy" id="2026658"/>
    <lineage>
        <taxon>Bacteria</taxon>
        <taxon>Bacillati</taxon>
        <taxon>Actinomycetota</taxon>
        <taxon>Actinomycetes</taxon>
        <taxon>Micrococcales</taxon>
        <taxon>Micrococcaceae</taxon>
        <taxon>Arthrobacter</taxon>
    </lineage>
</organism>
<dbReference type="Proteomes" id="UP000479226">
    <property type="component" value="Unassembled WGS sequence"/>
</dbReference>
<reference evidence="1 2" key="1">
    <citation type="submission" date="2020-02" db="EMBL/GenBank/DDBJ databases">
        <title>Genome sequence of the type strain DSM 27180 of Arthrobacter silviterrae.</title>
        <authorList>
            <person name="Gao J."/>
            <person name="Sun J."/>
        </authorList>
    </citation>
    <scope>NUCLEOTIDE SEQUENCE [LARGE SCALE GENOMIC DNA]</scope>
    <source>
        <strain evidence="1 2">DSM 27180</strain>
    </source>
</reference>
<name>A0ABX0D8E5_9MICC</name>
<dbReference type="EMBL" id="JAAKZI010000008">
    <property type="protein sequence ID" value="NGN83164.1"/>
    <property type="molecule type" value="Genomic_DNA"/>
</dbReference>
<sequence length="100" mass="11442">MTEIVLSIHFEKFRFSNSRRYDTIELERQHAWQLGELPYGTTVRLDVGGLPPIPDNLGWHRYGLEYIVDATDVTTALQWCSMLDQHLDAIAGHAIESWGA</sequence>
<comment type="caution">
    <text evidence="1">The sequence shown here is derived from an EMBL/GenBank/DDBJ whole genome shotgun (WGS) entry which is preliminary data.</text>
</comment>
<evidence type="ECO:0000313" key="2">
    <source>
        <dbReference type="Proteomes" id="UP000479226"/>
    </source>
</evidence>